<dbReference type="SUPFAM" id="SSF81383">
    <property type="entry name" value="F-box domain"/>
    <property type="match status" value="1"/>
</dbReference>
<sequence>MGGNGHYPVLTLPTEIVLEIFERFVPNYPRFPPLLGLKSPTVLTQICREWREIALATPTLWRAISFLPDGSVSSSKQLAVVRKWLLRSHPLPLSLRCVPAYSAMDFIAAIVPHRDRWEHLCMQNVVPDNVFALEGPMPLLRHFDIARASTARSVVLNAPLLCTAALDYGAAKAVVLPYAQLTTLHLTGPMLPDESVPLLQQAPNLIDCELAVFSFADDHAAAAPDVTLPRLESLRLRIRSLDGHPMERFLIVPALRRLHIVESLSAPKAAAIRSFGAFVAKAGCTRLEEVRITSEAYREPEQEVASEYAYRTAFPSIPAFVVVYSSAQGDQFNFISFLRSNGLI</sequence>
<dbReference type="InterPro" id="IPR036047">
    <property type="entry name" value="F-box-like_dom_sf"/>
</dbReference>
<accession>A0AAD7JJE1</accession>
<dbReference type="Gene3D" id="1.20.1280.50">
    <property type="match status" value="1"/>
</dbReference>
<reference evidence="2" key="1">
    <citation type="submission" date="2023-03" db="EMBL/GenBank/DDBJ databases">
        <title>Massive genome expansion in bonnet fungi (Mycena s.s.) driven by repeated elements and novel gene families across ecological guilds.</title>
        <authorList>
            <consortium name="Lawrence Berkeley National Laboratory"/>
            <person name="Harder C.B."/>
            <person name="Miyauchi S."/>
            <person name="Viragh M."/>
            <person name="Kuo A."/>
            <person name="Thoen E."/>
            <person name="Andreopoulos B."/>
            <person name="Lu D."/>
            <person name="Skrede I."/>
            <person name="Drula E."/>
            <person name="Henrissat B."/>
            <person name="Morin E."/>
            <person name="Kohler A."/>
            <person name="Barry K."/>
            <person name="LaButti K."/>
            <person name="Morin E."/>
            <person name="Salamov A."/>
            <person name="Lipzen A."/>
            <person name="Mereny Z."/>
            <person name="Hegedus B."/>
            <person name="Baldrian P."/>
            <person name="Stursova M."/>
            <person name="Weitz H."/>
            <person name="Taylor A."/>
            <person name="Grigoriev I.V."/>
            <person name="Nagy L.G."/>
            <person name="Martin F."/>
            <person name="Kauserud H."/>
        </authorList>
    </citation>
    <scope>NUCLEOTIDE SEQUENCE</scope>
    <source>
        <strain evidence="2">CBHHK182m</strain>
    </source>
</reference>
<organism evidence="2 3">
    <name type="scientific">Mycena metata</name>
    <dbReference type="NCBI Taxonomy" id="1033252"/>
    <lineage>
        <taxon>Eukaryota</taxon>
        <taxon>Fungi</taxon>
        <taxon>Dikarya</taxon>
        <taxon>Basidiomycota</taxon>
        <taxon>Agaricomycotina</taxon>
        <taxon>Agaricomycetes</taxon>
        <taxon>Agaricomycetidae</taxon>
        <taxon>Agaricales</taxon>
        <taxon>Marasmiineae</taxon>
        <taxon>Mycenaceae</taxon>
        <taxon>Mycena</taxon>
    </lineage>
</organism>
<feature type="domain" description="F-box" evidence="1">
    <location>
        <begin position="10"/>
        <end position="66"/>
    </location>
</feature>
<dbReference type="Pfam" id="PF12937">
    <property type="entry name" value="F-box-like"/>
    <property type="match status" value="1"/>
</dbReference>
<keyword evidence="3" id="KW-1185">Reference proteome</keyword>
<comment type="caution">
    <text evidence="2">The sequence shown here is derived from an EMBL/GenBank/DDBJ whole genome shotgun (WGS) entry which is preliminary data.</text>
</comment>
<evidence type="ECO:0000313" key="2">
    <source>
        <dbReference type="EMBL" id="KAJ7765740.1"/>
    </source>
</evidence>
<dbReference type="AlphaFoldDB" id="A0AAD7JJE1"/>
<dbReference type="InterPro" id="IPR001810">
    <property type="entry name" value="F-box_dom"/>
</dbReference>
<protein>
    <recommendedName>
        <fullName evidence="1">F-box domain-containing protein</fullName>
    </recommendedName>
</protein>
<dbReference type="Proteomes" id="UP001215598">
    <property type="component" value="Unassembled WGS sequence"/>
</dbReference>
<evidence type="ECO:0000313" key="3">
    <source>
        <dbReference type="Proteomes" id="UP001215598"/>
    </source>
</evidence>
<name>A0AAD7JJE1_9AGAR</name>
<proteinExistence type="predicted"/>
<dbReference type="EMBL" id="JARKIB010000025">
    <property type="protein sequence ID" value="KAJ7765740.1"/>
    <property type="molecule type" value="Genomic_DNA"/>
</dbReference>
<gene>
    <name evidence="2" type="ORF">B0H16DRAFT_1794894</name>
</gene>
<evidence type="ECO:0000259" key="1">
    <source>
        <dbReference type="Pfam" id="PF12937"/>
    </source>
</evidence>